<gene>
    <name evidence="12" type="ORF">HPB48_009869</name>
</gene>
<keyword evidence="4" id="KW-0677">Repeat</keyword>
<dbReference type="InterPro" id="IPR013087">
    <property type="entry name" value="Znf_C2H2_type"/>
</dbReference>
<dbReference type="GO" id="GO:0003677">
    <property type="term" value="F:DNA binding"/>
    <property type="evidence" value="ECO:0007669"/>
    <property type="project" value="UniProtKB-KW"/>
</dbReference>
<feature type="domain" description="C2H2-type" evidence="11">
    <location>
        <begin position="65"/>
        <end position="92"/>
    </location>
</feature>
<keyword evidence="8" id="KW-0804">Transcription</keyword>
<dbReference type="GO" id="GO:0008270">
    <property type="term" value="F:zinc ion binding"/>
    <property type="evidence" value="ECO:0007669"/>
    <property type="project" value="UniProtKB-KW"/>
</dbReference>
<dbReference type="VEuPathDB" id="VectorBase:HLOH_055566"/>
<feature type="domain" description="C2H2-type" evidence="11">
    <location>
        <begin position="34"/>
        <end position="62"/>
    </location>
</feature>
<dbReference type="PROSITE" id="PS50157">
    <property type="entry name" value="ZINC_FINGER_C2H2_2"/>
    <property type="match status" value="6"/>
</dbReference>
<evidence type="ECO:0000256" key="10">
    <source>
        <dbReference type="PROSITE-ProRule" id="PRU00042"/>
    </source>
</evidence>
<comment type="caution">
    <text evidence="12">The sequence shown here is derived from an EMBL/GenBank/DDBJ whole genome shotgun (WGS) entry which is preliminary data.</text>
</comment>
<proteinExistence type="inferred from homology"/>
<dbReference type="Proteomes" id="UP000821853">
    <property type="component" value="Chromosome 8"/>
</dbReference>
<keyword evidence="3" id="KW-0479">Metal-binding</keyword>
<evidence type="ECO:0000256" key="9">
    <source>
        <dbReference type="ARBA" id="ARBA00023242"/>
    </source>
</evidence>
<dbReference type="FunFam" id="3.30.160.60:FF:000188">
    <property type="entry name" value="Zinc finger protein 787"/>
    <property type="match status" value="1"/>
</dbReference>
<feature type="domain" description="C2H2-type" evidence="11">
    <location>
        <begin position="199"/>
        <end position="229"/>
    </location>
</feature>
<dbReference type="OrthoDB" id="6508111at2759"/>
<dbReference type="GO" id="GO:0000981">
    <property type="term" value="F:DNA-binding transcription factor activity, RNA polymerase II-specific"/>
    <property type="evidence" value="ECO:0007669"/>
    <property type="project" value="TreeGrafter"/>
</dbReference>
<protein>
    <recommendedName>
        <fullName evidence="11">C2H2-type domain-containing protein</fullName>
    </recommendedName>
</protein>
<dbReference type="AlphaFoldDB" id="A0A9J6GYU8"/>
<dbReference type="PANTHER" id="PTHR24394">
    <property type="entry name" value="ZINC FINGER PROTEIN"/>
    <property type="match status" value="1"/>
</dbReference>
<dbReference type="SUPFAM" id="SSF57667">
    <property type="entry name" value="beta-beta-alpha zinc fingers"/>
    <property type="match status" value="3"/>
</dbReference>
<dbReference type="SMART" id="SM00355">
    <property type="entry name" value="ZnF_C2H2"/>
    <property type="match status" value="6"/>
</dbReference>
<evidence type="ECO:0000256" key="3">
    <source>
        <dbReference type="ARBA" id="ARBA00022723"/>
    </source>
</evidence>
<comment type="similarity">
    <text evidence="2">Belongs to the krueppel C2H2-type zinc-finger protein family.</text>
</comment>
<comment type="subcellular location">
    <subcellularLocation>
        <location evidence="1">Nucleus</location>
    </subcellularLocation>
</comment>
<dbReference type="GO" id="GO:0005634">
    <property type="term" value="C:nucleus"/>
    <property type="evidence" value="ECO:0007669"/>
    <property type="project" value="UniProtKB-SubCell"/>
</dbReference>
<dbReference type="FunFam" id="3.30.160.60:FF:001450">
    <property type="entry name" value="zinc finger protein 774"/>
    <property type="match status" value="1"/>
</dbReference>
<evidence type="ECO:0000256" key="7">
    <source>
        <dbReference type="ARBA" id="ARBA00023125"/>
    </source>
</evidence>
<keyword evidence="6" id="KW-0862">Zinc</keyword>
<dbReference type="Pfam" id="PF00096">
    <property type="entry name" value="zf-C2H2"/>
    <property type="match status" value="2"/>
</dbReference>
<keyword evidence="9" id="KW-0539">Nucleus</keyword>
<dbReference type="FunFam" id="3.30.160.60:FF:000446">
    <property type="entry name" value="Zinc finger protein"/>
    <property type="match status" value="1"/>
</dbReference>
<evidence type="ECO:0000256" key="2">
    <source>
        <dbReference type="ARBA" id="ARBA00006991"/>
    </source>
</evidence>
<dbReference type="Gene3D" id="3.30.160.60">
    <property type="entry name" value="Classic Zinc Finger"/>
    <property type="match status" value="5"/>
</dbReference>
<evidence type="ECO:0000313" key="13">
    <source>
        <dbReference type="Proteomes" id="UP000821853"/>
    </source>
</evidence>
<evidence type="ECO:0000256" key="4">
    <source>
        <dbReference type="ARBA" id="ARBA00022737"/>
    </source>
</evidence>
<dbReference type="InterPro" id="IPR036236">
    <property type="entry name" value="Znf_C2H2_sf"/>
</dbReference>
<sequence length="237" mass="27617">MNQLLVIIFRPSKQFRARQKKENAGDPRQQHERFPCETCGVIFLSRECYDRHMRHKHAEKQQLKFRCSQCSYSSNKRKDVARHERTHTGERPFVCQLCQKGFTLKGMHARERPHECEVCGQRFTRASHLARHRRLVHTRDGPSFACPQCGKGFTRKDNLDRHLLTHTGERPHACARCGARFILAGNLKTHVMVVHHRQYPCRCPHCGIGQRSVRDLREHLRARHRGEGEGTAGESEE</sequence>
<evidence type="ECO:0000256" key="6">
    <source>
        <dbReference type="ARBA" id="ARBA00022833"/>
    </source>
</evidence>
<name>A0A9J6GYU8_HAELO</name>
<evidence type="ECO:0000256" key="5">
    <source>
        <dbReference type="ARBA" id="ARBA00022771"/>
    </source>
</evidence>
<feature type="domain" description="C2H2-type" evidence="11">
    <location>
        <begin position="114"/>
        <end position="142"/>
    </location>
</feature>
<dbReference type="PANTHER" id="PTHR24394:SF52">
    <property type="entry name" value="ZINC FINGER AND BTB DOMAIN CONTAINING 17"/>
    <property type="match status" value="1"/>
</dbReference>
<keyword evidence="5 10" id="KW-0863">Zinc-finger</keyword>
<keyword evidence="7" id="KW-0238">DNA-binding</keyword>
<evidence type="ECO:0000256" key="1">
    <source>
        <dbReference type="ARBA" id="ARBA00004123"/>
    </source>
</evidence>
<dbReference type="OMA" id="ENTEDWS"/>
<evidence type="ECO:0000259" key="11">
    <source>
        <dbReference type="PROSITE" id="PS50157"/>
    </source>
</evidence>
<reference evidence="12 13" key="1">
    <citation type="journal article" date="2020" name="Cell">
        <title>Large-Scale Comparative Analyses of Tick Genomes Elucidate Their Genetic Diversity and Vector Capacities.</title>
        <authorList>
            <consortium name="Tick Genome and Microbiome Consortium (TIGMIC)"/>
            <person name="Jia N."/>
            <person name="Wang J."/>
            <person name="Shi W."/>
            <person name="Du L."/>
            <person name="Sun Y."/>
            <person name="Zhan W."/>
            <person name="Jiang J.F."/>
            <person name="Wang Q."/>
            <person name="Zhang B."/>
            <person name="Ji P."/>
            <person name="Bell-Sakyi L."/>
            <person name="Cui X.M."/>
            <person name="Yuan T.T."/>
            <person name="Jiang B.G."/>
            <person name="Yang W.F."/>
            <person name="Lam T.T."/>
            <person name="Chang Q.C."/>
            <person name="Ding S.J."/>
            <person name="Wang X.J."/>
            <person name="Zhu J.G."/>
            <person name="Ruan X.D."/>
            <person name="Zhao L."/>
            <person name="Wei J.T."/>
            <person name="Ye R.Z."/>
            <person name="Que T.C."/>
            <person name="Du C.H."/>
            <person name="Zhou Y.H."/>
            <person name="Cheng J.X."/>
            <person name="Dai P.F."/>
            <person name="Guo W.B."/>
            <person name="Han X.H."/>
            <person name="Huang E.J."/>
            <person name="Li L.F."/>
            <person name="Wei W."/>
            <person name="Gao Y.C."/>
            <person name="Liu J.Z."/>
            <person name="Shao H.Z."/>
            <person name="Wang X."/>
            <person name="Wang C.C."/>
            <person name="Yang T.C."/>
            <person name="Huo Q.B."/>
            <person name="Li W."/>
            <person name="Chen H.Y."/>
            <person name="Chen S.E."/>
            <person name="Zhou L.G."/>
            <person name="Ni X.B."/>
            <person name="Tian J.H."/>
            <person name="Sheng Y."/>
            <person name="Liu T."/>
            <person name="Pan Y.S."/>
            <person name="Xia L.Y."/>
            <person name="Li J."/>
            <person name="Zhao F."/>
            <person name="Cao W.C."/>
        </authorList>
    </citation>
    <scope>NUCLEOTIDE SEQUENCE [LARGE SCALE GENOMIC DNA]</scope>
    <source>
        <strain evidence="12">HaeL-2018</strain>
    </source>
</reference>
<dbReference type="EMBL" id="JABSTR010000010">
    <property type="protein sequence ID" value="KAH9379977.1"/>
    <property type="molecule type" value="Genomic_DNA"/>
</dbReference>
<accession>A0A9J6GYU8</accession>
<feature type="domain" description="C2H2-type" evidence="11">
    <location>
        <begin position="172"/>
        <end position="200"/>
    </location>
</feature>
<feature type="domain" description="C2H2-type" evidence="11">
    <location>
        <begin position="144"/>
        <end position="171"/>
    </location>
</feature>
<organism evidence="12 13">
    <name type="scientific">Haemaphysalis longicornis</name>
    <name type="common">Bush tick</name>
    <dbReference type="NCBI Taxonomy" id="44386"/>
    <lineage>
        <taxon>Eukaryota</taxon>
        <taxon>Metazoa</taxon>
        <taxon>Ecdysozoa</taxon>
        <taxon>Arthropoda</taxon>
        <taxon>Chelicerata</taxon>
        <taxon>Arachnida</taxon>
        <taxon>Acari</taxon>
        <taxon>Parasitiformes</taxon>
        <taxon>Ixodida</taxon>
        <taxon>Ixodoidea</taxon>
        <taxon>Ixodidae</taxon>
        <taxon>Haemaphysalinae</taxon>
        <taxon>Haemaphysalis</taxon>
    </lineage>
</organism>
<evidence type="ECO:0000256" key="8">
    <source>
        <dbReference type="ARBA" id="ARBA00023163"/>
    </source>
</evidence>
<dbReference type="PROSITE" id="PS00028">
    <property type="entry name" value="ZINC_FINGER_C2H2_1"/>
    <property type="match status" value="4"/>
</dbReference>
<keyword evidence="13" id="KW-1185">Reference proteome</keyword>
<evidence type="ECO:0000313" key="12">
    <source>
        <dbReference type="EMBL" id="KAH9379977.1"/>
    </source>
</evidence>